<keyword evidence="2 5" id="KW-0812">Transmembrane</keyword>
<organism evidence="7 8">
    <name type="scientific">Actinomycetospora flava</name>
    <dbReference type="NCBI Taxonomy" id="3129232"/>
    <lineage>
        <taxon>Bacteria</taxon>
        <taxon>Bacillati</taxon>
        <taxon>Actinomycetota</taxon>
        <taxon>Actinomycetes</taxon>
        <taxon>Pseudonocardiales</taxon>
        <taxon>Pseudonocardiaceae</taxon>
        <taxon>Actinomycetospora</taxon>
    </lineage>
</organism>
<feature type="transmembrane region" description="Helical" evidence="5">
    <location>
        <begin position="52"/>
        <end position="72"/>
    </location>
</feature>
<feature type="transmembrane region" description="Helical" evidence="5">
    <location>
        <begin position="20"/>
        <end position="40"/>
    </location>
</feature>
<dbReference type="Proteomes" id="UP001369736">
    <property type="component" value="Unassembled WGS sequence"/>
</dbReference>
<dbReference type="Pfam" id="PF07690">
    <property type="entry name" value="MFS_1"/>
    <property type="match status" value="1"/>
</dbReference>
<evidence type="ECO:0000256" key="5">
    <source>
        <dbReference type="SAM" id="Phobius"/>
    </source>
</evidence>
<dbReference type="PANTHER" id="PTHR42910:SF1">
    <property type="entry name" value="MAJOR FACILITATOR SUPERFAMILY (MFS) PROFILE DOMAIN-CONTAINING PROTEIN"/>
    <property type="match status" value="1"/>
</dbReference>
<feature type="transmembrane region" description="Helical" evidence="5">
    <location>
        <begin position="141"/>
        <end position="163"/>
    </location>
</feature>
<dbReference type="Gene3D" id="1.20.1250.20">
    <property type="entry name" value="MFS general substrate transporter like domains"/>
    <property type="match status" value="1"/>
</dbReference>
<dbReference type="PANTHER" id="PTHR42910">
    <property type="entry name" value="TRANSPORTER SCO4007-RELATED"/>
    <property type="match status" value="1"/>
</dbReference>
<dbReference type="InterPro" id="IPR036259">
    <property type="entry name" value="MFS_trans_sf"/>
</dbReference>
<protein>
    <submittedName>
        <fullName evidence="7">MFS transporter</fullName>
    </submittedName>
</protein>
<dbReference type="RefSeq" id="WP_337699302.1">
    <property type="nucleotide sequence ID" value="NZ_JBBEGM010000001.1"/>
</dbReference>
<evidence type="ECO:0000256" key="2">
    <source>
        <dbReference type="ARBA" id="ARBA00022692"/>
    </source>
</evidence>
<keyword evidence="4 5" id="KW-0472">Membrane</keyword>
<feature type="transmembrane region" description="Helical" evidence="5">
    <location>
        <begin position="224"/>
        <end position="244"/>
    </location>
</feature>
<proteinExistence type="predicted"/>
<feature type="transmembrane region" description="Helical" evidence="5">
    <location>
        <begin position="169"/>
        <end position="191"/>
    </location>
</feature>
<evidence type="ECO:0000256" key="3">
    <source>
        <dbReference type="ARBA" id="ARBA00022989"/>
    </source>
</evidence>
<dbReference type="InterPro" id="IPR011701">
    <property type="entry name" value="MFS"/>
</dbReference>
<evidence type="ECO:0000259" key="6">
    <source>
        <dbReference type="PROSITE" id="PS50850"/>
    </source>
</evidence>
<evidence type="ECO:0000313" key="7">
    <source>
        <dbReference type="EMBL" id="MEJ2860091.1"/>
    </source>
</evidence>
<dbReference type="PROSITE" id="PS50850">
    <property type="entry name" value="MFS"/>
    <property type="match status" value="1"/>
</dbReference>
<keyword evidence="8" id="KW-1185">Reference proteome</keyword>
<evidence type="ECO:0000313" key="8">
    <source>
        <dbReference type="Proteomes" id="UP001369736"/>
    </source>
</evidence>
<feature type="transmembrane region" description="Helical" evidence="5">
    <location>
        <begin position="284"/>
        <end position="300"/>
    </location>
</feature>
<keyword evidence="3 5" id="KW-1133">Transmembrane helix</keyword>
<feature type="transmembrane region" description="Helical" evidence="5">
    <location>
        <begin position="108"/>
        <end position="129"/>
    </location>
</feature>
<sequence length="394" mass="39815">MSADTGTTAQQQTIGRARTLLLAVLCGAAVANIYYAQPLLHTIGAAFGVGDGTAGLLVTASQVGYAAALALLVPLGDLLERRRLVTVLLAACAVVLALAAAAPGFGLLAAAIALVGVTSAVAQIAVPLAASLAGNHERGQVVGTVMSGLLIGILGARTVAGFVAEFGGWRWVFGAAAGLMVLLAVVVRLGLPVVPPTETATYPRLLRTVLGLVRREPELRRRMALGAVGMGCFTILWTSIDFLLSGPPYGFGPAVVGLFGLAGLAGALMAPLAGKLADRGHQRLVVTLGLVALAASWSLLGLGGVSVVALIVGVVVLDLAQQALQISHQSVIYALAPEARSRITTAYMVSAFLGGTLASAAVAVIYPAGGWLGVCLLGGVVALVGLGVWFLPRT</sequence>
<dbReference type="EMBL" id="JBBEGM010000001">
    <property type="protein sequence ID" value="MEJ2860091.1"/>
    <property type="molecule type" value="Genomic_DNA"/>
</dbReference>
<reference evidence="7 8" key="1">
    <citation type="submission" date="2024-03" db="EMBL/GenBank/DDBJ databases">
        <title>Actinomycetospora sp. OC33-EN07, a novel actinomycete isolated from wild orchid (Aerides multiflora).</title>
        <authorList>
            <person name="Suriyachadkun C."/>
        </authorList>
    </citation>
    <scope>NUCLEOTIDE SEQUENCE [LARGE SCALE GENOMIC DNA]</scope>
    <source>
        <strain evidence="7 8">OC33-EN07</strain>
    </source>
</reference>
<feature type="transmembrane region" description="Helical" evidence="5">
    <location>
        <begin position="345"/>
        <end position="365"/>
    </location>
</feature>
<feature type="transmembrane region" description="Helical" evidence="5">
    <location>
        <begin position="250"/>
        <end position="272"/>
    </location>
</feature>
<comment type="subcellular location">
    <subcellularLocation>
        <location evidence="1">Cell membrane</location>
        <topology evidence="1">Multi-pass membrane protein</topology>
    </subcellularLocation>
</comment>
<evidence type="ECO:0000256" key="1">
    <source>
        <dbReference type="ARBA" id="ARBA00004651"/>
    </source>
</evidence>
<comment type="caution">
    <text evidence="7">The sequence shown here is derived from an EMBL/GenBank/DDBJ whole genome shotgun (WGS) entry which is preliminary data.</text>
</comment>
<feature type="domain" description="Major facilitator superfamily (MFS) profile" evidence="6">
    <location>
        <begin position="1"/>
        <end position="394"/>
    </location>
</feature>
<feature type="transmembrane region" description="Helical" evidence="5">
    <location>
        <begin position="371"/>
        <end position="391"/>
    </location>
</feature>
<dbReference type="InterPro" id="IPR020846">
    <property type="entry name" value="MFS_dom"/>
</dbReference>
<evidence type="ECO:0000256" key="4">
    <source>
        <dbReference type="ARBA" id="ARBA00023136"/>
    </source>
</evidence>
<accession>A0ABU8LZ69</accession>
<name>A0ABU8LZ69_9PSEU</name>
<dbReference type="SUPFAM" id="SSF103473">
    <property type="entry name" value="MFS general substrate transporter"/>
    <property type="match status" value="1"/>
</dbReference>
<feature type="transmembrane region" description="Helical" evidence="5">
    <location>
        <begin position="84"/>
        <end position="102"/>
    </location>
</feature>
<gene>
    <name evidence="7" type="ORF">WCD58_02915</name>
</gene>
<dbReference type="CDD" id="cd17324">
    <property type="entry name" value="MFS_NepI_like"/>
    <property type="match status" value="1"/>
</dbReference>